<dbReference type="InterPro" id="IPR036188">
    <property type="entry name" value="FAD/NAD-bd_sf"/>
</dbReference>
<evidence type="ECO:0000313" key="5">
    <source>
        <dbReference type="EMBL" id="QAU48049.1"/>
    </source>
</evidence>
<dbReference type="AlphaFoldDB" id="A0AAE5X3H5"/>
<evidence type="ECO:0000313" key="7">
    <source>
        <dbReference type="Proteomes" id="UP000288972"/>
    </source>
</evidence>
<dbReference type="PANTHER" id="PTHR23023">
    <property type="entry name" value="DIMETHYLANILINE MONOOXYGENASE"/>
    <property type="match status" value="1"/>
</dbReference>
<keyword evidence="2" id="KW-0274">FAD</keyword>
<evidence type="ECO:0000256" key="2">
    <source>
        <dbReference type="ARBA" id="ARBA00022827"/>
    </source>
</evidence>
<dbReference type="Proteomes" id="UP000290401">
    <property type="component" value="Unassembled WGS sequence"/>
</dbReference>
<dbReference type="PRINTS" id="PR00411">
    <property type="entry name" value="PNDRDTASEI"/>
</dbReference>
<dbReference type="SUPFAM" id="SSF51905">
    <property type="entry name" value="FAD/NAD(P)-binding domain"/>
    <property type="match status" value="1"/>
</dbReference>
<dbReference type="KEGG" id="bgz:XH91_23690"/>
<dbReference type="RefSeq" id="WP_128952807.1">
    <property type="nucleotide sequence ID" value="NZ_CP030053.1"/>
</dbReference>
<protein>
    <recommendedName>
        <fullName evidence="4">trimethylamine monooxygenase</fullName>
        <ecNumber evidence="4">1.14.13.148</ecNumber>
    </recommendedName>
</protein>
<keyword evidence="3" id="KW-0560">Oxidoreductase</keyword>
<evidence type="ECO:0000256" key="1">
    <source>
        <dbReference type="ARBA" id="ARBA00022630"/>
    </source>
</evidence>
<keyword evidence="8" id="KW-1185">Reference proteome</keyword>
<dbReference type="GO" id="GO:0034899">
    <property type="term" value="F:trimethylamine monooxygenase activity"/>
    <property type="evidence" value="ECO:0007669"/>
    <property type="project" value="UniProtKB-EC"/>
</dbReference>
<gene>
    <name evidence="6" type="ORF">EAS56_12240</name>
    <name evidence="5" type="ORF">XH91_23690</name>
</gene>
<proteinExistence type="predicted"/>
<evidence type="ECO:0000313" key="6">
    <source>
        <dbReference type="EMBL" id="RXH14608.1"/>
    </source>
</evidence>
<dbReference type="EMBL" id="RDQZ01000007">
    <property type="protein sequence ID" value="RXH14608.1"/>
    <property type="molecule type" value="Genomic_DNA"/>
</dbReference>
<evidence type="ECO:0000256" key="4">
    <source>
        <dbReference type="ARBA" id="ARBA00034528"/>
    </source>
</evidence>
<dbReference type="EMBL" id="CP030053">
    <property type="protein sequence ID" value="QAU48049.1"/>
    <property type="molecule type" value="Genomic_DNA"/>
</dbReference>
<name>A0AAE5X3H5_9BRAD</name>
<dbReference type="Pfam" id="PF13738">
    <property type="entry name" value="Pyr_redox_3"/>
    <property type="match status" value="1"/>
</dbReference>
<keyword evidence="1" id="KW-0285">Flavoprotein</keyword>
<evidence type="ECO:0000256" key="3">
    <source>
        <dbReference type="ARBA" id="ARBA00023002"/>
    </source>
</evidence>
<dbReference type="Gene3D" id="3.50.50.60">
    <property type="entry name" value="FAD/NAD(P)-binding domain"/>
    <property type="match status" value="1"/>
</dbReference>
<sequence>MSDAKTVAIIGAGPVGLAAAAHVLERGMSPIVLEAGPEAGHAIRQWQHVQLFSPWEYNVDKAAARLLAPTGWNSPDPQAYPTGGELLEGYLEPLATRTPLREVIRTSSRVSAISRVGFDKAKTKGRAQAPFEIRYQNGSGPEVLRADAVIDTSGTWFSPNPAGSNGLPAIGEADSADRVAYGMPDVWGAQRSRCAGKKVAVLGAGHSAVGTLIDLARLADEVPGTQPVWLVRGADPAKAFGGGRNDKLAARGALGSAFAALVTSGRIEVETEFGVTHLSESGGRLKISAGACCGARSVVVDELIVSTGFRPDFSFLSELRMRLDPAIEAPVALAPLIDPNEHSCGTVRPHGARELSHDEPGFYLAGMKSYGRAPTFLMMTGYEQVRSIAADIAGDKKAAARVELVLPETGVCTRGGVESAGDAGCCGGPAKQDASACCAADETAKKAGASGCGCA</sequence>
<dbReference type="InterPro" id="IPR050346">
    <property type="entry name" value="FMO-like"/>
</dbReference>
<accession>A0AAE5X3H5</accession>
<evidence type="ECO:0000313" key="8">
    <source>
        <dbReference type="Proteomes" id="UP000290401"/>
    </source>
</evidence>
<reference evidence="6 8" key="2">
    <citation type="submission" date="2018-10" db="EMBL/GenBank/DDBJ databases">
        <title>Bradyrhizobium sp. nov., effective nodules isolated from peanut in China.</title>
        <authorList>
            <person name="Li Y."/>
        </authorList>
    </citation>
    <scope>NUCLEOTIDE SEQUENCE [LARGE SCALE GENOMIC DNA]</scope>
    <source>
        <strain evidence="6 8">CCBAU 53426</strain>
    </source>
</reference>
<dbReference type="EC" id="1.14.13.148" evidence="4"/>
<reference evidence="5 7" key="1">
    <citation type="submission" date="2018-06" db="EMBL/GenBank/DDBJ databases">
        <title>Comparative genomics of rhizobia nodulating Arachis hypogaea in China.</title>
        <authorList>
            <person name="Li Y."/>
        </authorList>
    </citation>
    <scope>NUCLEOTIDE SEQUENCE [LARGE SCALE GENOMIC DNA]</scope>
    <source>
        <strain evidence="5 7">CCBAU 51670</strain>
    </source>
</reference>
<organism evidence="5 7">
    <name type="scientific">Bradyrhizobium guangzhouense</name>
    <dbReference type="NCBI Taxonomy" id="1325095"/>
    <lineage>
        <taxon>Bacteria</taxon>
        <taxon>Pseudomonadati</taxon>
        <taxon>Pseudomonadota</taxon>
        <taxon>Alphaproteobacteria</taxon>
        <taxon>Hyphomicrobiales</taxon>
        <taxon>Nitrobacteraceae</taxon>
        <taxon>Bradyrhizobium</taxon>
    </lineage>
</organism>
<dbReference type="PRINTS" id="PR00368">
    <property type="entry name" value="FADPNR"/>
</dbReference>
<dbReference type="Proteomes" id="UP000288972">
    <property type="component" value="Chromosome"/>
</dbReference>